<organism evidence="2 3">
    <name type="scientific">Rhodococcus wratislaviensis</name>
    <name type="common">Tsukamurella wratislaviensis</name>
    <dbReference type="NCBI Taxonomy" id="44752"/>
    <lineage>
        <taxon>Bacteria</taxon>
        <taxon>Bacillati</taxon>
        <taxon>Actinomycetota</taxon>
        <taxon>Actinomycetes</taxon>
        <taxon>Mycobacteriales</taxon>
        <taxon>Nocardiaceae</taxon>
        <taxon>Rhodococcus</taxon>
    </lineage>
</organism>
<feature type="transmembrane region" description="Helical" evidence="1">
    <location>
        <begin position="20"/>
        <end position="39"/>
    </location>
</feature>
<reference evidence="2 3" key="1">
    <citation type="submission" date="2018-11" db="EMBL/GenBank/DDBJ databases">
        <title>Microbial catabolism of amino acid.</title>
        <authorList>
            <person name="Hibi M."/>
            <person name="Ogawa J."/>
        </authorList>
    </citation>
    <scope>NUCLEOTIDE SEQUENCE [LARGE SCALE GENOMIC DNA]</scope>
    <source>
        <strain evidence="2 3">C31-06</strain>
    </source>
</reference>
<gene>
    <name evidence="2" type="ORF">Rhow_000890</name>
</gene>
<protein>
    <submittedName>
        <fullName evidence="2">Uncharacterized protein</fullName>
    </submittedName>
</protein>
<keyword evidence="1" id="KW-1133">Transmembrane helix</keyword>
<evidence type="ECO:0000313" key="2">
    <source>
        <dbReference type="EMBL" id="GCE38006.1"/>
    </source>
</evidence>
<keyword evidence="3" id="KW-1185">Reference proteome</keyword>
<keyword evidence="1" id="KW-0812">Transmembrane</keyword>
<name>A0A402C328_RHOWR</name>
<dbReference type="Proteomes" id="UP000287519">
    <property type="component" value="Unassembled WGS sequence"/>
</dbReference>
<dbReference type="EMBL" id="BHYM01000013">
    <property type="protein sequence ID" value="GCE38006.1"/>
    <property type="molecule type" value="Genomic_DNA"/>
</dbReference>
<evidence type="ECO:0000256" key="1">
    <source>
        <dbReference type="SAM" id="Phobius"/>
    </source>
</evidence>
<comment type="caution">
    <text evidence="2">The sequence shown here is derived from an EMBL/GenBank/DDBJ whole genome shotgun (WGS) entry which is preliminary data.</text>
</comment>
<proteinExistence type="predicted"/>
<evidence type="ECO:0000313" key="3">
    <source>
        <dbReference type="Proteomes" id="UP000287519"/>
    </source>
</evidence>
<sequence length="44" mass="4314">MITGAVAPFTMFVAVPHRALVGGNAAAAVVCVVVVAGCVSDSRV</sequence>
<accession>A0A402C328</accession>
<keyword evidence="1" id="KW-0472">Membrane</keyword>
<dbReference type="AlphaFoldDB" id="A0A402C328"/>